<accession>A0A4Q9Q337</accession>
<evidence type="ECO:0000313" key="3">
    <source>
        <dbReference type="Proteomes" id="UP000292082"/>
    </source>
</evidence>
<organism evidence="2 3">
    <name type="scientific">Dichomitus squalens</name>
    <dbReference type="NCBI Taxonomy" id="114155"/>
    <lineage>
        <taxon>Eukaryota</taxon>
        <taxon>Fungi</taxon>
        <taxon>Dikarya</taxon>
        <taxon>Basidiomycota</taxon>
        <taxon>Agaricomycotina</taxon>
        <taxon>Agaricomycetes</taxon>
        <taxon>Polyporales</taxon>
        <taxon>Polyporaceae</taxon>
        <taxon>Dichomitus</taxon>
    </lineage>
</organism>
<proteinExistence type="predicted"/>
<dbReference type="Proteomes" id="UP000292082">
    <property type="component" value="Unassembled WGS sequence"/>
</dbReference>
<sequence length="288" mass="32109">MQRYSNPDVFFCPLYNAPGVANPKMHICDPDEDVDDILRPLSECSTPELTSSSSTSSPSSSRDNSLSPPPSSASSDTERKIQIYRQMCEKAGKSLLDFAAEVEGRRNLDGKRKQQIVQTMVIHDHGARNWPPLSGNRKRLLITANSHLVRRTLAIEHLRGWIPAMLGNALHKSRPAQTCHMTVTGLEPTALAGITDESAIHASRTFMVVDSPYCREMRLYSFATPDDLKKQVCAYNPTRFETAPPTPHTYVPSLLAQPSCTFHSKTRLQPHDKKTVCPVTFAPYAYKL</sequence>
<keyword evidence="3" id="KW-1185">Reference proteome</keyword>
<evidence type="ECO:0000313" key="2">
    <source>
        <dbReference type="EMBL" id="TBU61559.1"/>
    </source>
</evidence>
<gene>
    <name evidence="2" type="ORF">BD310DRAFT_845125</name>
</gene>
<feature type="region of interest" description="Disordered" evidence="1">
    <location>
        <begin position="44"/>
        <end position="78"/>
    </location>
</feature>
<reference evidence="2 3" key="1">
    <citation type="submission" date="2019-01" db="EMBL/GenBank/DDBJ databases">
        <title>Draft genome sequences of three monokaryotic isolates of the white-rot basidiomycete fungus Dichomitus squalens.</title>
        <authorList>
            <consortium name="DOE Joint Genome Institute"/>
            <person name="Lopez S.C."/>
            <person name="Andreopoulos B."/>
            <person name="Pangilinan J."/>
            <person name="Lipzen A."/>
            <person name="Riley R."/>
            <person name="Ahrendt S."/>
            <person name="Ng V."/>
            <person name="Barry K."/>
            <person name="Daum C."/>
            <person name="Grigoriev I.V."/>
            <person name="Hilden K.S."/>
            <person name="Makela M.R."/>
            <person name="de Vries R.P."/>
        </authorList>
    </citation>
    <scope>NUCLEOTIDE SEQUENCE [LARGE SCALE GENOMIC DNA]</scope>
    <source>
        <strain evidence="2 3">CBS 464.89</strain>
    </source>
</reference>
<evidence type="ECO:0000256" key="1">
    <source>
        <dbReference type="SAM" id="MobiDB-lite"/>
    </source>
</evidence>
<dbReference type="EMBL" id="ML145097">
    <property type="protein sequence ID" value="TBU61559.1"/>
    <property type="molecule type" value="Genomic_DNA"/>
</dbReference>
<feature type="compositionally biased region" description="Low complexity" evidence="1">
    <location>
        <begin position="44"/>
        <end position="66"/>
    </location>
</feature>
<protein>
    <submittedName>
        <fullName evidence="2">Uncharacterized protein</fullName>
    </submittedName>
</protein>
<dbReference type="AlphaFoldDB" id="A0A4Q9Q337"/>
<name>A0A4Q9Q337_9APHY</name>